<dbReference type="AlphaFoldDB" id="A0A813X2A2"/>
<proteinExistence type="predicted"/>
<evidence type="ECO:0000313" key="4">
    <source>
        <dbReference type="Proteomes" id="UP000663829"/>
    </source>
</evidence>
<evidence type="ECO:0000313" key="2">
    <source>
        <dbReference type="EMBL" id="CAF0863900.1"/>
    </source>
</evidence>
<comment type="caution">
    <text evidence="2">The sequence shown here is derived from an EMBL/GenBank/DDBJ whole genome shotgun (WGS) entry which is preliminary data.</text>
</comment>
<protein>
    <submittedName>
        <fullName evidence="2">Uncharacterized protein</fullName>
    </submittedName>
</protein>
<dbReference type="OrthoDB" id="548795at2759"/>
<feature type="region of interest" description="Disordered" evidence="1">
    <location>
        <begin position="1"/>
        <end position="23"/>
    </location>
</feature>
<evidence type="ECO:0000313" key="3">
    <source>
        <dbReference type="EMBL" id="CAF3651457.1"/>
    </source>
</evidence>
<organism evidence="2 4">
    <name type="scientific">Didymodactylos carnosus</name>
    <dbReference type="NCBI Taxonomy" id="1234261"/>
    <lineage>
        <taxon>Eukaryota</taxon>
        <taxon>Metazoa</taxon>
        <taxon>Spiralia</taxon>
        <taxon>Gnathifera</taxon>
        <taxon>Rotifera</taxon>
        <taxon>Eurotatoria</taxon>
        <taxon>Bdelloidea</taxon>
        <taxon>Philodinida</taxon>
        <taxon>Philodinidae</taxon>
        <taxon>Didymodactylos</taxon>
    </lineage>
</organism>
<evidence type="ECO:0000256" key="1">
    <source>
        <dbReference type="SAM" id="MobiDB-lite"/>
    </source>
</evidence>
<dbReference type="InterPro" id="IPR055308">
    <property type="entry name" value="TEX47-like"/>
</dbReference>
<dbReference type="PANTHER" id="PTHR34035">
    <property type="entry name" value="TESTIS-EXPRESSED PROTEIN 47"/>
    <property type="match status" value="1"/>
</dbReference>
<name>A0A813X2A2_9BILA</name>
<dbReference type="Proteomes" id="UP000663829">
    <property type="component" value="Unassembled WGS sequence"/>
</dbReference>
<dbReference type="EMBL" id="CAJNOQ010001052">
    <property type="protein sequence ID" value="CAF0863900.1"/>
    <property type="molecule type" value="Genomic_DNA"/>
</dbReference>
<gene>
    <name evidence="2" type="ORF">GPM918_LOCUS6733</name>
    <name evidence="3" type="ORF">SRO942_LOCUS6733</name>
</gene>
<dbReference type="PANTHER" id="PTHR34035:SF1">
    <property type="entry name" value="TESTIS-EXPRESSED PROTEIN 47"/>
    <property type="match status" value="1"/>
</dbReference>
<reference evidence="2" key="1">
    <citation type="submission" date="2021-02" db="EMBL/GenBank/DDBJ databases">
        <authorList>
            <person name="Nowell W R."/>
        </authorList>
    </citation>
    <scope>NUCLEOTIDE SEQUENCE</scope>
</reference>
<dbReference type="Pfam" id="PF24787">
    <property type="entry name" value="TEX47"/>
    <property type="match status" value="1"/>
</dbReference>
<keyword evidence="4" id="KW-1185">Reference proteome</keyword>
<dbReference type="EMBL" id="CAJOBC010001052">
    <property type="protein sequence ID" value="CAF3651457.1"/>
    <property type="molecule type" value="Genomic_DNA"/>
</dbReference>
<dbReference type="Proteomes" id="UP000681722">
    <property type="component" value="Unassembled WGS sequence"/>
</dbReference>
<accession>A0A813X2A2</accession>
<feature type="compositionally biased region" description="Polar residues" evidence="1">
    <location>
        <begin position="8"/>
        <end position="19"/>
    </location>
</feature>
<sequence>MFRPQIKNELTSNGLSQPVDNKDSHDYPTLSLFEQTRQKKINMRLYPNWSYKSIKLAVEDLDAQPAETVEAIAIEILGKLLKLGRHIAEEKRRAVDKVTDVVAQIDLSRPDLLPNQANVNYLLKQPIFQTADTVLNNYKRPINIRFESGEFL</sequence>